<evidence type="ECO:0000313" key="2">
    <source>
        <dbReference type="Proteomes" id="UP000232587"/>
    </source>
</evidence>
<proteinExistence type="predicted"/>
<accession>A0A2N0I275</accession>
<evidence type="ECO:0000313" key="1">
    <source>
        <dbReference type="EMBL" id="PKB25288.1"/>
    </source>
</evidence>
<keyword evidence="2" id="KW-1185">Reference proteome</keyword>
<dbReference type="EMBL" id="PHUF01000002">
    <property type="protein sequence ID" value="PKB25288.1"/>
    <property type="molecule type" value="Genomic_DNA"/>
</dbReference>
<dbReference type="Proteomes" id="UP000232587">
    <property type="component" value="Unassembled WGS sequence"/>
</dbReference>
<organism evidence="1 2">
    <name type="scientific">Novosphingobium kunmingense</name>
    <dbReference type="NCBI Taxonomy" id="1211806"/>
    <lineage>
        <taxon>Bacteria</taxon>
        <taxon>Pseudomonadati</taxon>
        <taxon>Pseudomonadota</taxon>
        <taxon>Alphaproteobacteria</taxon>
        <taxon>Sphingomonadales</taxon>
        <taxon>Sphingomonadaceae</taxon>
        <taxon>Novosphingobium</taxon>
    </lineage>
</organism>
<dbReference type="AlphaFoldDB" id="A0A2N0I275"/>
<gene>
    <name evidence="1" type="ORF">B0I00_0481</name>
</gene>
<reference evidence="1 2" key="1">
    <citation type="submission" date="2017-11" db="EMBL/GenBank/DDBJ databases">
        <title>Genomic Encyclopedia of Type Strains, Phase III (KMG-III): the genomes of soil and plant-associated and newly described type strains.</title>
        <authorList>
            <person name="Whitman W."/>
        </authorList>
    </citation>
    <scope>NUCLEOTIDE SEQUENCE [LARGE SCALE GENOMIC DNA]</scope>
    <source>
        <strain evidence="1 2">CGMCC 1.12274</strain>
    </source>
</reference>
<name>A0A2N0I275_9SPHN</name>
<sequence>MGKRNLAIVGTHVDFFANIFDENVGADPSHVSRCASPQDAATSYFKDIFENSNGRIRSAVVAVWPVTSPVEHRIVFDADAVLTPCMEPDAEPGEFDVFLDVRERM</sequence>
<protein>
    <submittedName>
        <fullName evidence="1">Uncharacterized protein</fullName>
    </submittedName>
</protein>
<comment type="caution">
    <text evidence="1">The sequence shown here is derived from an EMBL/GenBank/DDBJ whole genome shotgun (WGS) entry which is preliminary data.</text>
</comment>